<keyword evidence="1" id="KW-0472">Membrane</keyword>
<comment type="caution">
    <text evidence="2">The sequence shown here is derived from an EMBL/GenBank/DDBJ whole genome shotgun (WGS) entry which is preliminary data.</text>
</comment>
<feature type="transmembrane region" description="Helical" evidence="1">
    <location>
        <begin position="20"/>
        <end position="41"/>
    </location>
</feature>
<dbReference type="EMBL" id="LGLV01000006">
    <property type="protein sequence ID" value="OBZ95617.1"/>
    <property type="molecule type" value="Genomic_DNA"/>
</dbReference>
<evidence type="ECO:0000256" key="1">
    <source>
        <dbReference type="SAM" id="Phobius"/>
    </source>
</evidence>
<organism evidence="2 3">
    <name type="scientific">Pararhizobium polonicum</name>
    <dbReference type="NCBI Taxonomy" id="1612624"/>
    <lineage>
        <taxon>Bacteria</taxon>
        <taxon>Pseudomonadati</taxon>
        <taxon>Pseudomonadota</taxon>
        <taxon>Alphaproteobacteria</taxon>
        <taxon>Hyphomicrobiales</taxon>
        <taxon>Rhizobiaceae</taxon>
        <taxon>Rhizobium/Agrobacterium group</taxon>
        <taxon>Pararhizobium</taxon>
    </lineage>
</organism>
<evidence type="ECO:0008006" key="4">
    <source>
        <dbReference type="Google" id="ProtNLM"/>
    </source>
</evidence>
<name>A0A1C7P307_9HYPH</name>
<sequence length="69" mass="6932">MPCGAGACLVSTLPFLVPDAFLPTPVIVIALVLRGFGVGIVNMPSAVSAYSSIDRASLSDAATALNIAQ</sequence>
<protein>
    <recommendedName>
        <fullName evidence="4">Major facilitator superfamily (MFS) profile domain-containing protein</fullName>
    </recommendedName>
</protein>
<evidence type="ECO:0000313" key="2">
    <source>
        <dbReference type="EMBL" id="OBZ95617.1"/>
    </source>
</evidence>
<gene>
    <name evidence="2" type="ORF">ADU59_09500</name>
</gene>
<evidence type="ECO:0000313" key="3">
    <source>
        <dbReference type="Proteomes" id="UP000093111"/>
    </source>
</evidence>
<accession>A0A1C7P307</accession>
<keyword evidence="3" id="KW-1185">Reference proteome</keyword>
<proteinExistence type="predicted"/>
<dbReference type="RefSeq" id="WP_068953858.1">
    <property type="nucleotide sequence ID" value="NZ_LGLV01000006.1"/>
</dbReference>
<dbReference type="Proteomes" id="UP000093111">
    <property type="component" value="Unassembled WGS sequence"/>
</dbReference>
<dbReference type="AlphaFoldDB" id="A0A1C7P307"/>
<keyword evidence="1" id="KW-1133">Transmembrane helix</keyword>
<keyword evidence="1" id="KW-0812">Transmembrane</keyword>
<reference evidence="2 3" key="1">
    <citation type="journal article" date="2016" name="Syst. Appl. Microbiol.">
        <title>Pararhizobium polonicum sp. nov. isolated from tumors on stone fruit rootstocks.</title>
        <authorList>
            <person name="Pulawska J."/>
            <person name="Kuzmanovic N."/>
            <person name="Willems A."/>
            <person name="Pothier J.F."/>
        </authorList>
    </citation>
    <scope>NUCLEOTIDE SEQUENCE [LARGE SCALE GENOMIC DNA]</scope>
    <source>
        <strain evidence="2 3">F5.1</strain>
    </source>
</reference>